<proteinExistence type="predicted"/>
<evidence type="ECO:0008006" key="3">
    <source>
        <dbReference type="Google" id="ProtNLM"/>
    </source>
</evidence>
<evidence type="ECO:0000313" key="2">
    <source>
        <dbReference type="Proteomes" id="UP000055045"/>
    </source>
</evidence>
<evidence type="ECO:0000313" key="1">
    <source>
        <dbReference type="EMBL" id="KUM63788.1"/>
    </source>
</evidence>
<reference evidence="1 2" key="1">
    <citation type="submission" date="2015-10" db="EMBL/GenBank/DDBJ databases">
        <title>Genome sequencing of Penicillium freii.</title>
        <authorList>
            <person name="Nguyen H.D."/>
            <person name="Visagie C.M."/>
            <person name="Seifert K.A."/>
        </authorList>
    </citation>
    <scope>NUCLEOTIDE SEQUENCE [LARGE SCALE GENOMIC DNA]</scope>
    <source>
        <strain evidence="1 2">DAOM 242723</strain>
    </source>
</reference>
<comment type="caution">
    <text evidence="1">The sequence shown here is derived from an EMBL/GenBank/DDBJ whole genome shotgun (WGS) entry which is preliminary data.</text>
</comment>
<keyword evidence="2" id="KW-1185">Reference proteome</keyword>
<gene>
    <name evidence="1" type="ORF">ACN42_g3295</name>
</gene>
<sequence length="278" mass="32118">MAEINMAEMEFIQLLPKMIGETITTYCDPPDSAHYPPRDWIVIDKLSEVSKPITESDFAGGMGSAFTAGKYLCRPSAGNEDKLAFMRIYKQIPLYGTRLDNVKVREAQASKPRNHVELDALKDLTKNKCTAAPKLLGYRFDKQDANDLVPGGYIMYLVWEKVPGEPLDINEFWSLPFSQRQIFRDKFKKAYTEVLRFGYMPIMSTPSKIILDKTTGDMYALFKVSGFSWAARIRPEDKEWKDYNFMMFSLVLIDQDREKDFPTIVNDLKDVLNNGWRW</sequence>
<dbReference type="AlphaFoldDB" id="A0A117NQC4"/>
<organism evidence="1 2">
    <name type="scientific">Penicillium freii</name>
    <dbReference type="NCBI Taxonomy" id="48697"/>
    <lineage>
        <taxon>Eukaryota</taxon>
        <taxon>Fungi</taxon>
        <taxon>Dikarya</taxon>
        <taxon>Ascomycota</taxon>
        <taxon>Pezizomycotina</taxon>
        <taxon>Eurotiomycetes</taxon>
        <taxon>Eurotiomycetidae</taxon>
        <taxon>Eurotiales</taxon>
        <taxon>Aspergillaceae</taxon>
        <taxon>Penicillium</taxon>
    </lineage>
</organism>
<protein>
    <recommendedName>
        <fullName evidence="3">Protein kinase domain-containing protein</fullName>
    </recommendedName>
</protein>
<accession>A0A117NQC4</accession>
<name>A0A117NQC4_PENFR</name>
<dbReference type="Proteomes" id="UP000055045">
    <property type="component" value="Unassembled WGS sequence"/>
</dbReference>
<dbReference type="EMBL" id="LLXE01000064">
    <property type="protein sequence ID" value="KUM63788.1"/>
    <property type="molecule type" value="Genomic_DNA"/>
</dbReference>